<evidence type="ECO:0000313" key="1">
    <source>
        <dbReference type="EnsemblPlants" id="LPERR07G02650.1"/>
    </source>
</evidence>
<dbReference type="EnsemblPlants" id="LPERR07G02650.1">
    <property type="protein sequence ID" value="LPERR07G02650.1"/>
    <property type="gene ID" value="LPERR07G02650"/>
</dbReference>
<proteinExistence type="predicted"/>
<name>A0A0D9WVG3_9ORYZ</name>
<reference evidence="2" key="2">
    <citation type="submission" date="2013-12" db="EMBL/GenBank/DDBJ databases">
        <authorList>
            <person name="Yu Y."/>
            <person name="Lee S."/>
            <person name="de Baynast K."/>
            <person name="Wissotski M."/>
            <person name="Liu L."/>
            <person name="Talag J."/>
            <person name="Goicoechea J."/>
            <person name="Angelova A."/>
            <person name="Jetty R."/>
            <person name="Kudrna D."/>
            <person name="Golser W."/>
            <person name="Rivera L."/>
            <person name="Zhang J."/>
            <person name="Wing R."/>
        </authorList>
    </citation>
    <scope>NUCLEOTIDE SEQUENCE</scope>
</reference>
<evidence type="ECO:0000313" key="2">
    <source>
        <dbReference type="Proteomes" id="UP000032180"/>
    </source>
</evidence>
<sequence length="126" mass="14585">MAYHDGFHQMDVLQNYYASRQELNQAFTFPFFSNENSKAKKQKGKQKKVPVVREHLKPAGRLVSQLHSLYRSWRPGDVVASDETTAKGKGEKKAEIMQDIELTVSSSQVKWDQREYYSVIDLPSEF</sequence>
<protein>
    <submittedName>
        <fullName evidence="1">Uncharacterized protein</fullName>
    </submittedName>
</protein>
<dbReference type="HOGENOM" id="CLU_1984802_0_0_1"/>
<reference evidence="1" key="3">
    <citation type="submission" date="2015-04" db="UniProtKB">
        <authorList>
            <consortium name="EnsemblPlants"/>
        </authorList>
    </citation>
    <scope>IDENTIFICATION</scope>
</reference>
<organism evidence="1 2">
    <name type="scientific">Leersia perrieri</name>
    <dbReference type="NCBI Taxonomy" id="77586"/>
    <lineage>
        <taxon>Eukaryota</taxon>
        <taxon>Viridiplantae</taxon>
        <taxon>Streptophyta</taxon>
        <taxon>Embryophyta</taxon>
        <taxon>Tracheophyta</taxon>
        <taxon>Spermatophyta</taxon>
        <taxon>Magnoliopsida</taxon>
        <taxon>Liliopsida</taxon>
        <taxon>Poales</taxon>
        <taxon>Poaceae</taxon>
        <taxon>BOP clade</taxon>
        <taxon>Oryzoideae</taxon>
        <taxon>Oryzeae</taxon>
        <taxon>Oryzinae</taxon>
        <taxon>Leersia</taxon>
    </lineage>
</organism>
<accession>A0A0D9WVG3</accession>
<keyword evidence="2" id="KW-1185">Reference proteome</keyword>
<reference evidence="1 2" key="1">
    <citation type="submission" date="2012-08" db="EMBL/GenBank/DDBJ databases">
        <title>Oryza genome evolution.</title>
        <authorList>
            <person name="Wing R.A."/>
        </authorList>
    </citation>
    <scope>NUCLEOTIDE SEQUENCE</scope>
</reference>
<dbReference type="Proteomes" id="UP000032180">
    <property type="component" value="Chromosome 7"/>
</dbReference>
<dbReference type="Gramene" id="LPERR07G02650.1">
    <property type="protein sequence ID" value="LPERR07G02650.1"/>
    <property type="gene ID" value="LPERR07G02650"/>
</dbReference>
<dbReference type="AlphaFoldDB" id="A0A0D9WVG3"/>